<name>A0A4D6N2U4_VIGUN</name>
<keyword evidence="2" id="KW-1185">Reference proteome</keyword>
<gene>
    <name evidence="1" type="ORF">DEO72_LG9g1853</name>
</gene>
<reference evidence="1 2" key="1">
    <citation type="submission" date="2019-04" db="EMBL/GenBank/DDBJ databases">
        <title>An improved genome assembly and genetic linkage map for asparagus bean, Vigna unguiculata ssp. sesquipedialis.</title>
        <authorList>
            <person name="Xia Q."/>
            <person name="Zhang R."/>
            <person name="Dong Y."/>
        </authorList>
    </citation>
    <scope>NUCLEOTIDE SEQUENCE [LARGE SCALE GENOMIC DNA]</scope>
    <source>
        <tissue evidence="1">Leaf</tissue>
    </source>
</reference>
<evidence type="ECO:0000313" key="1">
    <source>
        <dbReference type="EMBL" id="QCE06839.1"/>
    </source>
</evidence>
<dbReference type="Proteomes" id="UP000501690">
    <property type="component" value="Linkage Group LG9"/>
</dbReference>
<protein>
    <submittedName>
        <fullName evidence="1">Uncharacterized protein</fullName>
    </submittedName>
</protein>
<evidence type="ECO:0000313" key="2">
    <source>
        <dbReference type="Proteomes" id="UP000501690"/>
    </source>
</evidence>
<dbReference type="AlphaFoldDB" id="A0A4D6N2U4"/>
<sequence>MSVYTVGFHRELSSYLCFTVLFSSQVPDLSCRAPLVRVEAPSSYFQAKGARLSEGPPCLGETFMLERDAGRERELHILGSRIMSWHGLVGNTKECVSPWGSLGEIPRVVLQWSGRNPMAPVIGCLWWCPICITRGIHHKCKHPLNPTRLYVSG</sequence>
<dbReference type="EMBL" id="CP039353">
    <property type="protein sequence ID" value="QCE06839.1"/>
    <property type="molecule type" value="Genomic_DNA"/>
</dbReference>
<accession>A0A4D6N2U4</accession>
<proteinExistence type="predicted"/>
<organism evidence="1 2">
    <name type="scientific">Vigna unguiculata</name>
    <name type="common">Cowpea</name>
    <dbReference type="NCBI Taxonomy" id="3917"/>
    <lineage>
        <taxon>Eukaryota</taxon>
        <taxon>Viridiplantae</taxon>
        <taxon>Streptophyta</taxon>
        <taxon>Embryophyta</taxon>
        <taxon>Tracheophyta</taxon>
        <taxon>Spermatophyta</taxon>
        <taxon>Magnoliopsida</taxon>
        <taxon>eudicotyledons</taxon>
        <taxon>Gunneridae</taxon>
        <taxon>Pentapetalae</taxon>
        <taxon>rosids</taxon>
        <taxon>fabids</taxon>
        <taxon>Fabales</taxon>
        <taxon>Fabaceae</taxon>
        <taxon>Papilionoideae</taxon>
        <taxon>50 kb inversion clade</taxon>
        <taxon>NPAAA clade</taxon>
        <taxon>indigoferoid/millettioid clade</taxon>
        <taxon>Phaseoleae</taxon>
        <taxon>Vigna</taxon>
    </lineage>
</organism>